<dbReference type="InterPro" id="IPR000504">
    <property type="entry name" value="RRM_dom"/>
</dbReference>
<dbReference type="AlphaFoldDB" id="A0AA36MSN2"/>
<feature type="domain" description="RRM" evidence="4">
    <location>
        <begin position="11"/>
        <end position="89"/>
    </location>
</feature>
<dbReference type="InterPro" id="IPR035979">
    <property type="entry name" value="RBD_domain_sf"/>
</dbReference>
<dbReference type="Proteomes" id="UP001178507">
    <property type="component" value="Unassembled WGS sequence"/>
</dbReference>
<organism evidence="5 6">
    <name type="scientific">Effrenium voratum</name>
    <dbReference type="NCBI Taxonomy" id="2562239"/>
    <lineage>
        <taxon>Eukaryota</taxon>
        <taxon>Sar</taxon>
        <taxon>Alveolata</taxon>
        <taxon>Dinophyceae</taxon>
        <taxon>Suessiales</taxon>
        <taxon>Symbiodiniaceae</taxon>
        <taxon>Effrenium</taxon>
    </lineage>
</organism>
<gene>
    <name evidence="5" type="ORF">EVOR1521_LOCUS11196</name>
</gene>
<keyword evidence="2 3" id="KW-0694">RNA-binding</keyword>
<dbReference type="Gene3D" id="3.30.70.330">
    <property type="match status" value="2"/>
</dbReference>
<dbReference type="PROSITE" id="PS50102">
    <property type="entry name" value="RRM"/>
    <property type="match status" value="2"/>
</dbReference>
<dbReference type="CDD" id="cd12254">
    <property type="entry name" value="RRM_hnRNPH_ESRPs_RBM12_like"/>
    <property type="match status" value="2"/>
</dbReference>
<reference evidence="5" key="1">
    <citation type="submission" date="2023-08" db="EMBL/GenBank/DDBJ databases">
        <authorList>
            <person name="Chen Y."/>
            <person name="Shah S."/>
            <person name="Dougan E. K."/>
            <person name="Thang M."/>
            <person name="Chan C."/>
        </authorList>
    </citation>
    <scope>NUCLEOTIDE SEQUENCE</scope>
</reference>
<dbReference type="Pfam" id="PF00076">
    <property type="entry name" value="RRM_1"/>
    <property type="match status" value="2"/>
</dbReference>
<dbReference type="InterPro" id="IPR050666">
    <property type="entry name" value="ESRP"/>
</dbReference>
<comment type="caution">
    <text evidence="5">The sequence shown here is derived from an EMBL/GenBank/DDBJ whole genome shotgun (WGS) entry which is preliminary data.</text>
</comment>
<proteinExistence type="predicted"/>
<evidence type="ECO:0000313" key="6">
    <source>
        <dbReference type="Proteomes" id="UP001178507"/>
    </source>
</evidence>
<feature type="domain" description="RRM" evidence="4">
    <location>
        <begin position="132"/>
        <end position="211"/>
    </location>
</feature>
<protein>
    <recommendedName>
        <fullName evidence="4">RRM domain-containing protein</fullName>
    </recommendedName>
</protein>
<evidence type="ECO:0000256" key="3">
    <source>
        <dbReference type="PROSITE-ProRule" id="PRU00176"/>
    </source>
</evidence>
<evidence type="ECO:0000256" key="2">
    <source>
        <dbReference type="ARBA" id="ARBA00022884"/>
    </source>
</evidence>
<keyword evidence="6" id="KW-1185">Reference proteome</keyword>
<keyword evidence="1" id="KW-0677">Repeat</keyword>
<dbReference type="SUPFAM" id="SSF54928">
    <property type="entry name" value="RNA-binding domain, RBD"/>
    <property type="match status" value="2"/>
</dbReference>
<dbReference type="SMART" id="SM00360">
    <property type="entry name" value="RRM"/>
    <property type="match status" value="2"/>
</dbReference>
<dbReference type="InterPro" id="IPR012677">
    <property type="entry name" value="Nucleotide-bd_a/b_plait_sf"/>
</dbReference>
<accession>A0AA36MSN2</accession>
<name>A0AA36MSN2_9DINO</name>
<sequence length="280" mass="29213">MATFEDFPGAGYLRLRGLPFSAGTKEVSDFLTEFGVMEANVILGTNAQGLPSGEAWVQFADQASADEARRQKDRQRIGGRYIEIFSSSYDDCTARSGGAMGAVGKGAYGGGAIAGGNSADTAGGFTDFLGAAYLRLRGLPFNATQKDVSDFFAEFGVMPEQVLMGSEGATGRPSGEAWIQLFNEAIAAQARSAKDRQKMGHRYIEVFPSTAMDAGKATARPTQDRAAFRGAGAGAVAGAGACAGGAFGAGGDDWSWFMGAWPQFFGKGAGGFGQDRYAPY</sequence>
<dbReference type="GO" id="GO:0003723">
    <property type="term" value="F:RNA binding"/>
    <property type="evidence" value="ECO:0007669"/>
    <property type="project" value="UniProtKB-UniRule"/>
</dbReference>
<evidence type="ECO:0000256" key="1">
    <source>
        <dbReference type="ARBA" id="ARBA00022737"/>
    </source>
</evidence>
<dbReference type="EMBL" id="CAUJNA010001112">
    <property type="protein sequence ID" value="CAJ1384300.1"/>
    <property type="molecule type" value="Genomic_DNA"/>
</dbReference>
<evidence type="ECO:0000313" key="5">
    <source>
        <dbReference type="EMBL" id="CAJ1384300.1"/>
    </source>
</evidence>
<evidence type="ECO:0000259" key="4">
    <source>
        <dbReference type="PROSITE" id="PS50102"/>
    </source>
</evidence>
<dbReference type="PANTHER" id="PTHR13976">
    <property type="entry name" value="HETEROGENEOUS NUCLEAR RIBONUCLEOPROTEIN-RELATED"/>
    <property type="match status" value="1"/>
</dbReference>